<keyword evidence="2" id="KW-1185">Reference proteome</keyword>
<evidence type="ECO:0000313" key="2">
    <source>
        <dbReference type="Proteomes" id="UP000000756"/>
    </source>
</evidence>
<evidence type="ECO:0000313" key="1">
    <source>
        <dbReference type="EMBL" id="ABK37329.1"/>
    </source>
</evidence>
<dbReference type="Proteomes" id="UP000000756">
    <property type="component" value="Chromosome"/>
</dbReference>
<protein>
    <submittedName>
        <fullName evidence="1">Uncharacterized protein</fullName>
    </submittedName>
</protein>
<organism evidence="1 2">
    <name type="scientific">Aeromonas hydrophila subsp. hydrophila (strain ATCC 7966 / DSM 30187 / BCRC 13018 / CCUG 14551 / JCM 1027 / KCTC 2358 / NCIMB 9240 / NCTC 8049)</name>
    <dbReference type="NCBI Taxonomy" id="380703"/>
    <lineage>
        <taxon>Bacteria</taxon>
        <taxon>Pseudomonadati</taxon>
        <taxon>Pseudomonadota</taxon>
        <taxon>Gammaproteobacteria</taxon>
        <taxon>Aeromonadales</taxon>
        <taxon>Aeromonadaceae</taxon>
        <taxon>Aeromonas</taxon>
    </lineage>
</organism>
<dbReference type="HOGENOM" id="CLU_3401776_0_0_6"/>
<dbReference type="EMBL" id="CP000462">
    <property type="protein sequence ID" value="ABK37329.1"/>
    <property type="molecule type" value="Genomic_DNA"/>
</dbReference>
<gene>
    <name evidence="1" type="ordered locus">AHA_4184</name>
</gene>
<dbReference type="KEGG" id="aha:AHA_4184"/>
<accession>A0KQQ5</accession>
<sequence>MSRRQTFSELLHASPLPAAELVITQSRPIW</sequence>
<name>A0KQQ5_AERHH</name>
<reference evidence="1 2" key="1">
    <citation type="journal article" date="2006" name="J. Bacteriol.">
        <title>Genome sequence of Aeromonas hydrophila ATCC 7966T: jack of all trades.</title>
        <authorList>
            <person name="Seshadri R."/>
            <person name="Joseph S.W."/>
            <person name="Chopra A.K."/>
            <person name="Sha J."/>
            <person name="Shaw J."/>
            <person name="Graf J."/>
            <person name="Haft D."/>
            <person name="Wu M."/>
            <person name="Ren Q."/>
            <person name="Rosovitz M.J."/>
            <person name="Madupu R."/>
            <person name="Tallon L."/>
            <person name="Kim M."/>
            <person name="Jin S."/>
            <person name="Vuong H."/>
            <person name="Stine O.C."/>
            <person name="Ali A."/>
            <person name="Horneman A.J."/>
            <person name="Heidelberg J.F."/>
        </authorList>
    </citation>
    <scope>NUCLEOTIDE SEQUENCE [LARGE SCALE GENOMIC DNA]</scope>
    <source>
        <strain evidence="2">ATCC 7966 / DSM 30187 / BCRC 13018 / CCUG 14551 / JCM 1027 / KCTC 2358 / NCIMB 9240 / NCTC 8049</strain>
    </source>
</reference>
<dbReference type="AlphaFoldDB" id="A0KQQ5"/>
<dbReference type="EnsemblBacteria" id="ABK37329">
    <property type="protein sequence ID" value="ABK37329"/>
    <property type="gene ID" value="AHA_4184"/>
</dbReference>
<proteinExistence type="predicted"/>